<feature type="repeat" description="TPR" evidence="1">
    <location>
        <begin position="609"/>
        <end position="642"/>
    </location>
</feature>
<proteinExistence type="predicted"/>
<evidence type="ECO:0000256" key="3">
    <source>
        <dbReference type="SAM" id="MobiDB-lite"/>
    </source>
</evidence>
<keyword evidence="4" id="KW-0966">Cell projection</keyword>
<feature type="region of interest" description="Disordered" evidence="3">
    <location>
        <begin position="753"/>
        <end position="800"/>
    </location>
</feature>
<dbReference type="Pfam" id="PF13181">
    <property type="entry name" value="TPR_8"/>
    <property type="match status" value="1"/>
</dbReference>
<dbReference type="GO" id="GO:1905515">
    <property type="term" value="P:non-motile cilium assembly"/>
    <property type="evidence" value="ECO:0007669"/>
    <property type="project" value="TreeGrafter"/>
</dbReference>
<comment type="caution">
    <text evidence="4">The sequence shown here is derived from an EMBL/GenBank/DDBJ whole genome shotgun (WGS) entry which is preliminary data.</text>
</comment>
<evidence type="ECO:0000313" key="5">
    <source>
        <dbReference type="Proteomes" id="UP000276133"/>
    </source>
</evidence>
<keyword evidence="4" id="KW-0282">Flagellum</keyword>
<dbReference type="PANTHER" id="PTHR44117">
    <property type="entry name" value="INTRAFLAGELLAR TRANSPORT PROTEIN 88 HOMOLOG"/>
    <property type="match status" value="1"/>
</dbReference>
<protein>
    <submittedName>
        <fullName evidence="4">Intraflagellar transport 88-like protein</fullName>
    </submittedName>
</protein>
<feature type="repeat" description="TPR" evidence="1">
    <location>
        <begin position="507"/>
        <end position="540"/>
    </location>
</feature>
<dbReference type="Pfam" id="PF12895">
    <property type="entry name" value="ANAPC3"/>
    <property type="match status" value="1"/>
</dbReference>
<reference evidence="4 5" key="1">
    <citation type="journal article" date="2018" name="Sci. Rep.">
        <title>Genomic signatures of local adaptation to the degree of environmental predictability in rotifers.</title>
        <authorList>
            <person name="Franch-Gras L."/>
            <person name="Hahn C."/>
            <person name="Garcia-Roger E.M."/>
            <person name="Carmona M.J."/>
            <person name="Serra M."/>
            <person name="Gomez A."/>
        </authorList>
    </citation>
    <scope>NUCLEOTIDE SEQUENCE [LARGE SCALE GENOMIC DNA]</scope>
    <source>
        <strain evidence="4">HYR1</strain>
    </source>
</reference>
<dbReference type="InterPro" id="IPR011990">
    <property type="entry name" value="TPR-like_helical_dom_sf"/>
</dbReference>
<accession>A0A3M7QDZ8</accession>
<dbReference type="GO" id="GO:0005814">
    <property type="term" value="C:centriole"/>
    <property type="evidence" value="ECO:0007669"/>
    <property type="project" value="TreeGrafter"/>
</dbReference>
<dbReference type="InterPro" id="IPR019734">
    <property type="entry name" value="TPR_rpt"/>
</dbReference>
<dbReference type="SUPFAM" id="SSF48452">
    <property type="entry name" value="TPR-like"/>
    <property type="match status" value="2"/>
</dbReference>
<dbReference type="GO" id="GO:0036064">
    <property type="term" value="C:ciliary basal body"/>
    <property type="evidence" value="ECO:0007669"/>
    <property type="project" value="TreeGrafter"/>
</dbReference>
<evidence type="ECO:0000313" key="4">
    <source>
        <dbReference type="EMBL" id="RNA09424.1"/>
    </source>
</evidence>
<feature type="region of interest" description="Disordered" evidence="3">
    <location>
        <begin position="34"/>
        <end position="60"/>
    </location>
</feature>
<gene>
    <name evidence="4" type="ORF">BpHYR1_037933</name>
</gene>
<feature type="compositionally biased region" description="Acidic residues" evidence="3">
    <location>
        <begin position="1"/>
        <end position="16"/>
    </location>
</feature>
<dbReference type="GO" id="GO:0097546">
    <property type="term" value="C:ciliary base"/>
    <property type="evidence" value="ECO:0007669"/>
    <property type="project" value="TreeGrafter"/>
</dbReference>
<name>A0A3M7QDZ8_BRAPC</name>
<feature type="coiled-coil region" evidence="2">
    <location>
        <begin position="119"/>
        <end position="173"/>
    </location>
</feature>
<dbReference type="STRING" id="10195.A0A3M7QDZ8"/>
<feature type="repeat" description="TPR" evidence="1">
    <location>
        <begin position="221"/>
        <end position="254"/>
    </location>
</feature>
<feature type="region of interest" description="Disordered" evidence="3">
    <location>
        <begin position="1"/>
        <end position="20"/>
    </location>
</feature>
<evidence type="ECO:0000256" key="2">
    <source>
        <dbReference type="SAM" id="Coils"/>
    </source>
</evidence>
<feature type="repeat" description="TPR" evidence="1">
    <location>
        <begin position="473"/>
        <end position="506"/>
    </location>
</feature>
<keyword evidence="5" id="KW-1185">Reference proteome</keyword>
<evidence type="ECO:0000256" key="1">
    <source>
        <dbReference type="PROSITE-ProRule" id="PRU00339"/>
    </source>
</evidence>
<feature type="repeat" description="TPR" evidence="1">
    <location>
        <begin position="575"/>
        <end position="608"/>
    </location>
</feature>
<sequence length="857" mass="97993">MIDDEDLYGGYNDDDSPFNTDNLNYDQQFQQAVAKTSAGRRPPPTGMKGIPTAGFNKQPVMLGKTGVPGTAMRRGIGTASSGGGRPMTAVTGAGFNSSKNFMAGIDPSSSITITLEPKIETEEEKIKNLEKSVSQLAEESCFAAEDNDKQAAMEKAKEAYRKERLIIKQREEKNLTDQTNTELTGFILLNVACQYGNAGNYTEALNIYNILTKNKIFQLSGRLKTNIGNIYYQQKQYLKAIKMYRMALDQIPITNQELKLQIHRNIALSFIKMGQFADAATNYEIIFKDRPDLKIGFNLLLCYYALGDRNRMKQCFLELLKIPLKIPDDDDYQSHPTDQQANLVLEVTRDDKLRRYERKKKREIEHCIVTAVKLIAPAIDTDFSTGYEFCIEQVKISEYKDLAHDLEIQKAIVYLKAKNFTMAIETLKDFEKRDIKVASSAATNLSFLYYLEKDLQNAHKYADLSLKADKYNPAALTNKGNCYYAESEFERAKHYYEDALKIDASCVEALYNLGLTYGKIGLYEQALDQFFKLHAMQRNNTQIYVKIAEINGKKSDYDQAENWYMQALRAHPKDSELLKCIGNIFDEQGDRSQAFQYYHDAFRFDPSNLQTIEWLGTYYIDSQYPEKAVEYFEKAALGRPNQVKWHLMVASCYRKSGNYAAALEKYKMIHTRFPENTECLKFLVRICSDLGYTQEAHDFASKLKKAEKMIEVKQARISSSDKRKMLIKGRKSTFEGNNLRISSSEKRKDFLKGRKISNDSQNKHKSIDQDVPLLQHQESKENTTRISSSRGGSGRSLKKIDLNTDDTNILENRDEEIQNVQHQNYLGHVPRPQTSKVRKNQNPITTFDMDAADLLPD</sequence>
<dbReference type="PANTHER" id="PTHR44117:SF1">
    <property type="entry name" value="INTRAFLAGELLAR TRANSPORT PROTEIN 88 HOMOLOG"/>
    <property type="match status" value="1"/>
</dbReference>
<dbReference type="GO" id="GO:0019894">
    <property type="term" value="F:kinesin binding"/>
    <property type="evidence" value="ECO:0007669"/>
    <property type="project" value="TreeGrafter"/>
</dbReference>
<dbReference type="AlphaFoldDB" id="A0A3M7QDZ8"/>
<feature type="repeat" description="TPR" evidence="1">
    <location>
        <begin position="541"/>
        <end position="574"/>
    </location>
</feature>
<dbReference type="GO" id="GO:0097730">
    <property type="term" value="C:non-motile cilium"/>
    <property type="evidence" value="ECO:0007669"/>
    <property type="project" value="TreeGrafter"/>
</dbReference>
<dbReference type="SMART" id="SM00028">
    <property type="entry name" value="TPR"/>
    <property type="match status" value="7"/>
</dbReference>
<dbReference type="Gene3D" id="1.25.40.10">
    <property type="entry name" value="Tetratricopeptide repeat domain"/>
    <property type="match status" value="2"/>
</dbReference>
<keyword evidence="1" id="KW-0802">TPR repeat</keyword>
<organism evidence="4 5">
    <name type="scientific">Brachionus plicatilis</name>
    <name type="common">Marine rotifer</name>
    <name type="synonym">Brachionus muelleri</name>
    <dbReference type="NCBI Taxonomy" id="10195"/>
    <lineage>
        <taxon>Eukaryota</taxon>
        <taxon>Metazoa</taxon>
        <taxon>Spiralia</taxon>
        <taxon>Gnathifera</taxon>
        <taxon>Rotifera</taxon>
        <taxon>Eurotatoria</taxon>
        <taxon>Monogononta</taxon>
        <taxon>Pseudotrocha</taxon>
        <taxon>Ploima</taxon>
        <taxon>Brachionidae</taxon>
        <taxon>Brachionus</taxon>
    </lineage>
</organism>
<dbReference type="Proteomes" id="UP000276133">
    <property type="component" value="Unassembled WGS sequence"/>
</dbReference>
<dbReference type="OrthoDB" id="1926212at2759"/>
<dbReference type="GO" id="GO:0042073">
    <property type="term" value="P:intraciliary transport"/>
    <property type="evidence" value="ECO:0007669"/>
    <property type="project" value="TreeGrafter"/>
</dbReference>
<dbReference type="EMBL" id="REGN01006468">
    <property type="protein sequence ID" value="RNA09424.1"/>
    <property type="molecule type" value="Genomic_DNA"/>
</dbReference>
<dbReference type="Pfam" id="PF13432">
    <property type="entry name" value="TPR_16"/>
    <property type="match status" value="2"/>
</dbReference>
<dbReference type="PROSITE" id="PS50005">
    <property type="entry name" value="TPR"/>
    <property type="match status" value="6"/>
</dbReference>
<keyword evidence="2" id="KW-0175">Coiled coil</keyword>
<keyword evidence="4" id="KW-0969">Cilium</keyword>